<reference evidence="2" key="1">
    <citation type="submission" date="2021-01" db="EMBL/GenBank/DDBJ databases">
        <authorList>
            <person name="Corre E."/>
            <person name="Pelletier E."/>
            <person name="Niang G."/>
            <person name="Scheremetjew M."/>
            <person name="Finn R."/>
            <person name="Kale V."/>
            <person name="Holt S."/>
            <person name="Cochrane G."/>
            <person name="Meng A."/>
            <person name="Brown T."/>
            <person name="Cohen L."/>
        </authorList>
    </citation>
    <scope>NUCLEOTIDE SEQUENCE</scope>
    <source>
        <strain evidence="2">10249 10 AB</strain>
    </source>
</reference>
<evidence type="ECO:0000256" key="1">
    <source>
        <dbReference type="SAM" id="MobiDB-lite"/>
    </source>
</evidence>
<protein>
    <submittedName>
        <fullName evidence="2">Uncharacterized protein</fullName>
    </submittedName>
</protein>
<dbReference type="PANTHER" id="PTHR12289:SF41">
    <property type="entry name" value="FAILED AXON CONNECTIONS-RELATED"/>
    <property type="match status" value="1"/>
</dbReference>
<dbReference type="EMBL" id="HBIX01012920">
    <property type="protein sequence ID" value="CAE0716843.1"/>
    <property type="molecule type" value="Transcribed_RNA"/>
</dbReference>
<dbReference type="GO" id="GO:0005737">
    <property type="term" value="C:cytoplasm"/>
    <property type="evidence" value="ECO:0007669"/>
    <property type="project" value="TreeGrafter"/>
</dbReference>
<name>A0A7S4EIV7_9STRA</name>
<gene>
    <name evidence="2" type="ORF">PAUS00366_LOCUS9595</name>
</gene>
<accession>A0A7S4EIV7</accession>
<dbReference type="InterPro" id="IPR036282">
    <property type="entry name" value="Glutathione-S-Trfase_C_sf"/>
</dbReference>
<dbReference type="SUPFAM" id="SSF47616">
    <property type="entry name" value="GST C-terminal domain-like"/>
    <property type="match status" value="1"/>
</dbReference>
<proteinExistence type="predicted"/>
<dbReference type="InterPro" id="IPR050931">
    <property type="entry name" value="Mito_Protein_Transport_Metaxin"/>
</dbReference>
<organism evidence="2">
    <name type="scientific">Pseudo-nitzschia australis</name>
    <dbReference type="NCBI Taxonomy" id="44445"/>
    <lineage>
        <taxon>Eukaryota</taxon>
        <taxon>Sar</taxon>
        <taxon>Stramenopiles</taxon>
        <taxon>Ochrophyta</taxon>
        <taxon>Bacillariophyta</taxon>
        <taxon>Bacillariophyceae</taxon>
        <taxon>Bacillariophycidae</taxon>
        <taxon>Bacillariales</taxon>
        <taxon>Bacillariaceae</taxon>
        <taxon>Pseudo-nitzschia</taxon>
    </lineage>
</organism>
<evidence type="ECO:0000313" key="2">
    <source>
        <dbReference type="EMBL" id="CAE0716843.1"/>
    </source>
</evidence>
<dbReference type="PANTHER" id="PTHR12289">
    <property type="entry name" value="METAXIN RELATED"/>
    <property type="match status" value="1"/>
</dbReference>
<dbReference type="AlphaFoldDB" id="A0A7S4EIV7"/>
<feature type="region of interest" description="Disordered" evidence="1">
    <location>
        <begin position="36"/>
        <end position="56"/>
    </location>
</feature>
<sequence>MASYTLVFSWIAGGIYNLDSHRFQKASLDTRTEGWTETWGNQGDEKSDEETTCEAHERPEKEIMKQIDDKSLSLLLSTPHPQLEIVLTQHRPAWFEQMLMRVAGIPHVVVNSNYISNEATGQLPYLTDCKPSKNPVLVGRNHPSNLKRSSNISNNSILGYLQDFQNVDLDKQAGVTSHQHQALSISFQFMIKSELSQILLHLRFEDSNAWEQVYRDQYIGAAIIQNKEGRGTNSLDKRNWFLKLHGRFQASMERVVERRRLLGYGNSQQNESIDQLLGRANEAYFAIDRQLLSTTKGQNDKDDTQKYLLGTDRPALVDVLLWAHLAEALCDVHLVVALASYPRLVKYFQDMYRFYFCESDAKLDGVCAWKDWNDKQNLENSFQKIPTLSKQNLIESTAFKDAVDLMQKSSLQKQDLQEVLEAVKDVRTRERLPKPRESSSFLLYRWCMGETSKKEQPMTEKEPENPLRKKLLRDQARNDQMWISGIVGVSAIAVLLIQGGAA</sequence>